<dbReference type="eggNOG" id="COG2452">
    <property type="taxonomic scope" value="Bacteria"/>
</dbReference>
<proteinExistence type="predicted"/>
<comment type="caution">
    <text evidence="7">The sequence shown here is derived from an EMBL/GenBank/DDBJ whole genome shotgun (WGS) entry which is preliminary data.</text>
</comment>
<dbReference type="SMART" id="SM00422">
    <property type="entry name" value="HTH_MERR"/>
    <property type="match status" value="1"/>
</dbReference>
<dbReference type="RefSeq" id="WP_035389202.1">
    <property type="nucleotide sequence ID" value="NZ_JQKF01000010.1"/>
</dbReference>
<dbReference type="PANTHER" id="PTHR36172">
    <property type="match status" value="1"/>
</dbReference>
<feature type="active site" description="O-(5'-phospho-DNA)-serine intermediate" evidence="4 5">
    <location>
        <position position="69"/>
    </location>
</feature>
<dbReference type="PANTHER" id="PTHR36172:SF1">
    <property type="entry name" value="RESOLVASE-RELATED"/>
    <property type="match status" value="1"/>
</dbReference>
<organism evidence="7 8">
    <name type="scientific">Ferrimicrobium acidiphilum DSM 19497</name>
    <dbReference type="NCBI Taxonomy" id="1121877"/>
    <lineage>
        <taxon>Bacteria</taxon>
        <taxon>Bacillati</taxon>
        <taxon>Actinomycetota</taxon>
        <taxon>Acidimicrobiia</taxon>
        <taxon>Acidimicrobiales</taxon>
        <taxon>Acidimicrobiaceae</taxon>
        <taxon>Ferrimicrobium</taxon>
    </lineage>
</organism>
<dbReference type="STRING" id="1121877.FEAC_29610"/>
<evidence type="ECO:0000313" key="7">
    <source>
        <dbReference type="EMBL" id="KJE75300.1"/>
    </source>
</evidence>
<evidence type="ECO:0000256" key="3">
    <source>
        <dbReference type="ARBA" id="ARBA00023172"/>
    </source>
</evidence>
<dbReference type="InterPro" id="IPR006119">
    <property type="entry name" value="Resolv_N"/>
</dbReference>
<feature type="domain" description="HTH merR-type" evidence="6">
    <location>
        <begin position="1"/>
        <end position="44"/>
    </location>
</feature>
<name>A0A0D8FPT4_9ACTN</name>
<evidence type="ECO:0000259" key="6">
    <source>
        <dbReference type="PROSITE" id="PS50937"/>
    </source>
</evidence>
<dbReference type="PROSITE" id="PS50937">
    <property type="entry name" value="HTH_MERR_2"/>
    <property type="match status" value="1"/>
</dbReference>
<dbReference type="CDD" id="cd04762">
    <property type="entry name" value="HTH_MerR-trunc"/>
    <property type="match status" value="1"/>
</dbReference>
<evidence type="ECO:0000256" key="1">
    <source>
        <dbReference type="ARBA" id="ARBA00022908"/>
    </source>
</evidence>
<dbReference type="GO" id="GO:0003677">
    <property type="term" value="F:DNA binding"/>
    <property type="evidence" value="ECO:0007669"/>
    <property type="project" value="UniProtKB-KW"/>
</dbReference>
<dbReference type="Gene3D" id="3.40.50.1390">
    <property type="entry name" value="Resolvase, N-terminal catalytic domain"/>
    <property type="match status" value="1"/>
</dbReference>
<dbReference type="InterPro" id="IPR036162">
    <property type="entry name" value="Resolvase-like_N_sf"/>
</dbReference>
<dbReference type="InterPro" id="IPR051491">
    <property type="entry name" value="Recombinase/Transposase-rel"/>
</dbReference>
<dbReference type="NCBIfam" id="NF033518">
    <property type="entry name" value="transpos_IS607"/>
    <property type="match status" value="1"/>
</dbReference>
<evidence type="ECO:0000313" key="8">
    <source>
        <dbReference type="Proteomes" id="UP000032336"/>
    </source>
</evidence>
<dbReference type="PROSITE" id="PS00397">
    <property type="entry name" value="RECOMBINASES_1"/>
    <property type="match status" value="1"/>
</dbReference>
<gene>
    <name evidence="7" type="ORF">FEAC_29610</name>
</gene>
<dbReference type="SMART" id="SM00857">
    <property type="entry name" value="Resolvase"/>
    <property type="match status" value="1"/>
</dbReference>
<evidence type="ECO:0000256" key="4">
    <source>
        <dbReference type="PIRSR" id="PIRSR606118-50"/>
    </source>
</evidence>
<dbReference type="Pfam" id="PF00376">
    <property type="entry name" value="MerR"/>
    <property type="match status" value="1"/>
</dbReference>
<dbReference type="GO" id="GO:0000150">
    <property type="term" value="F:DNA strand exchange activity"/>
    <property type="evidence" value="ECO:0007669"/>
    <property type="project" value="InterPro"/>
</dbReference>
<keyword evidence="1" id="KW-0229">DNA integration</keyword>
<dbReference type="AlphaFoldDB" id="A0A0D8FPT4"/>
<keyword evidence="8" id="KW-1185">Reference proteome</keyword>
<evidence type="ECO:0000256" key="5">
    <source>
        <dbReference type="PROSITE-ProRule" id="PRU10137"/>
    </source>
</evidence>
<dbReference type="Gene3D" id="1.10.287.2170">
    <property type="match status" value="1"/>
</dbReference>
<sequence length="208" mass="23367">MTRLVPIGVAAQELGVHPMTLRRWEAEGRIDPPMRTQGGRRRYDLSKLRAIAPHKAPSTRTTIAYARVSTNGQKDDLVRQVALLESYCAANGWTYEILTDVGSGLNYQKRGLRQLINRICSGEVGRLVLSHKERLLRLGSELVFSLCEHFGVEVIIINASEDSTFEEDLANDVIEIVTVFSARLYGSRSDKNKQVMERLQEIAKEVSP</sequence>
<dbReference type="InterPro" id="IPR041718">
    <property type="entry name" value="IS607_transposase-like"/>
</dbReference>
<dbReference type="SUPFAM" id="SSF53041">
    <property type="entry name" value="Resolvase-like"/>
    <property type="match status" value="1"/>
</dbReference>
<evidence type="ECO:0000256" key="2">
    <source>
        <dbReference type="ARBA" id="ARBA00023125"/>
    </source>
</evidence>
<dbReference type="Pfam" id="PF00239">
    <property type="entry name" value="Resolvase"/>
    <property type="match status" value="1"/>
</dbReference>
<protein>
    <recommendedName>
        <fullName evidence="6">HTH merR-type domain-containing protein</fullName>
    </recommendedName>
</protein>
<keyword evidence="3" id="KW-0233">DNA recombination</keyword>
<dbReference type="CDD" id="cd03769">
    <property type="entry name" value="SR_IS607_transposase_like"/>
    <property type="match status" value="1"/>
</dbReference>
<dbReference type="OrthoDB" id="9814833at2"/>
<dbReference type="FunFam" id="3.40.50.1390:FF:000002">
    <property type="entry name" value="ORF1 in transposon ISC1904"/>
    <property type="match status" value="1"/>
</dbReference>
<dbReference type="GO" id="GO:0006355">
    <property type="term" value="P:regulation of DNA-templated transcription"/>
    <property type="evidence" value="ECO:0007669"/>
    <property type="project" value="InterPro"/>
</dbReference>
<dbReference type="InterPro" id="IPR048046">
    <property type="entry name" value="Transpos_IS607"/>
</dbReference>
<keyword evidence="2" id="KW-0238">DNA-binding</keyword>
<dbReference type="GeneID" id="78373920"/>
<reference evidence="7 8" key="1">
    <citation type="submission" date="2015-01" db="EMBL/GenBank/DDBJ databases">
        <title>Draft genome of the acidophilic iron oxidizer Ferrimicrobium acidiphilum strain T23.</title>
        <authorList>
            <person name="Poehlein A."/>
            <person name="Eisen S."/>
            <person name="Schloemann M."/>
            <person name="Johnson B.D."/>
            <person name="Daniel R."/>
            <person name="Muehling M."/>
        </authorList>
    </citation>
    <scope>NUCLEOTIDE SEQUENCE [LARGE SCALE GENOMIC DNA]</scope>
    <source>
        <strain evidence="7 8">T23</strain>
    </source>
</reference>
<dbReference type="Proteomes" id="UP000032336">
    <property type="component" value="Unassembled WGS sequence"/>
</dbReference>
<dbReference type="SUPFAM" id="SSF46955">
    <property type="entry name" value="Putative DNA-binding domain"/>
    <property type="match status" value="1"/>
</dbReference>
<dbReference type="InterPro" id="IPR009061">
    <property type="entry name" value="DNA-bd_dom_put_sf"/>
</dbReference>
<accession>A0A0D8FPT4</accession>
<dbReference type="InterPro" id="IPR006118">
    <property type="entry name" value="Recombinase_CS"/>
</dbReference>
<dbReference type="Gene3D" id="1.10.1660.10">
    <property type="match status" value="1"/>
</dbReference>
<dbReference type="EMBL" id="JXUW01000050">
    <property type="protein sequence ID" value="KJE75300.1"/>
    <property type="molecule type" value="Genomic_DNA"/>
</dbReference>
<dbReference type="PATRIC" id="fig|1121877.4.peg.3346"/>
<dbReference type="InterPro" id="IPR000551">
    <property type="entry name" value="MerR-type_HTH_dom"/>
</dbReference>
<dbReference type="GO" id="GO:0015074">
    <property type="term" value="P:DNA integration"/>
    <property type="evidence" value="ECO:0007669"/>
    <property type="project" value="UniProtKB-KW"/>
</dbReference>